<comment type="caution">
    <text evidence="2">The sequence shown here is derived from an EMBL/GenBank/DDBJ whole genome shotgun (WGS) entry which is preliminary data.</text>
</comment>
<evidence type="ECO:0000313" key="2">
    <source>
        <dbReference type="EMBL" id="KPI88524.1"/>
    </source>
</evidence>
<dbReference type="VEuPathDB" id="TriTrypDB:Lsey_0047_0050"/>
<dbReference type="OrthoDB" id="272552at2759"/>
<name>A0A0N1ILM4_LEPSE</name>
<reference evidence="2 3" key="1">
    <citation type="journal article" date="2015" name="PLoS Pathog.">
        <title>Leptomonas seymouri: Adaptations to the Dixenous Life Cycle Analyzed by Genome Sequencing, Transcriptome Profiling and Co-infection with Leishmania donovani.</title>
        <authorList>
            <person name="Kraeva N."/>
            <person name="Butenko A."/>
            <person name="Hlavacova J."/>
            <person name="Kostygov A."/>
            <person name="Myskova J."/>
            <person name="Grybchuk D."/>
            <person name="Lestinova T."/>
            <person name="Votypka J."/>
            <person name="Volf P."/>
            <person name="Opperdoes F."/>
            <person name="Flegontov P."/>
            <person name="Lukes J."/>
            <person name="Yurchenko V."/>
        </authorList>
    </citation>
    <scope>NUCLEOTIDE SEQUENCE [LARGE SCALE GENOMIC DNA]</scope>
    <source>
        <strain evidence="2 3">ATCC 30220</strain>
    </source>
</reference>
<evidence type="ECO:0000313" key="3">
    <source>
        <dbReference type="Proteomes" id="UP000038009"/>
    </source>
</evidence>
<dbReference type="EMBL" id="LJSK01000047">
    <property type="protein sequence ID" value="KPI88524.1"/>
    <property type="molecule type" value="Genomic_DNA"/>
</dbReference>
<feature type="region of interest" description="Disordered" evidence="1">
    <location>
        <begin position="1"/>
        <end position="37"/>
    </location>
</feature>
<organism evidence="2 3">
    <name type="scientific">Leptomonas seymouri</name>
    <dbReference type="NCBI Taxonomy" id="5684"/>
    <lineage>
        <taxon>Eukaryota</taxon>
        <taxon>Discoba</taxon>
        <taxon>Euglenozoa</taxon>
        <taxon>Kinetoplastea</taxon>
        <taxon>Metakinetoplastina</taxon>
        <taxon>Trypanosomatida</taxon>
        <taxon>Trypanosomatidae</taxon>
        <taxon>Leishmaniinae</taxon>
        <taxon>Leptomonas</taxon>
    </lineage>
</organism>
<feature type="compositionally biased region" description="Low complexity" evidence="1">
    <location>
        <begin position="1"/>
        <end position="14"/>
    </location>
</feature>
<accession>A0A0N1ILM4</accession>
<dbReference type="OMA" id="VRDCRRK"/>
<dbReference type="Proteomes" id="UP000038009">
    <property type="component" value="Unassembled WGS sequence"/>
</dbReference>
<gene>
    <name evidence="2" type="ORF">ABL78_2336</name>
</gene>
<feature type="compositionally biased region" description="Polar residues" evidence="1">
    <location>
        <begin position="15"/>
        <end position="30"/>
    </location>
</feature>
<protein>
    <submittedName>
        <fullName evidence="2">Uncharacterized protein</fullName>
    </submittedName>
</protein>
<sequence>MSASASPASPAPSATGQRVTLSAKQATTSEAADPASAEVIRASLFPERVVMLRSTGDVSPGWNDVVVRDCRRKKS</sequence>
<evidence type="ECO:0000256" key="1">
    <source>
        <dbReference type="SAM" id="MobiDB-lite"/>
    </source>
</evidence>
<keyword evidence="3" id="KW-1185">Reference proteome</keyword>
<dbReference type="AlphaFoldDB" id="A0A0N1ILM4"/>
<proteinExistence type="predicted"/>